<feature type="compositionally biased region" description="Basic and acidic residues" evidence="1">
    <location>
        <begin position="1"/>
        <end position="23"/>
    </location>
</feature>
<evidence type="ECO:0000256" key="1">
    <source>
        <dbReference type="SAM" id="MobiDB-lite"/>
    </source>
</evidence>
<evidence type="ECO:0000313" key="3">
    <source>
        <dbReference type="Proteomes" id="UP001235939"/>
    </source>
</evidence>
<dbReference type="EMBL" id="CP092882">
    <property type="protein sequence ID" value="UYV81376.1"/>
    <property type="molecule type" value="Genomic_DNA"/>
</dbReference>
<keyword evidence="3" id="KW-1185">Reference proteome</keyword>
<gene>
    <name evidence="2" type="ORF">LAZ67_20000989</name>
</gene>
<accession>A0ABY6LM36</accession>
<feature type="region of interest" description="Disordered" evidence="1">
    <location>
        <begin position="1"/>
        <end position="26"/>
    </location>
</feature>
<sequence length="68" mass="7790">MVETRSGKMQDTSEERLKTEESVKPQPSATIYKYRNRKEATVEVTAVGVSLDVYREWPESLMTSRAHA</sequence>
<organism evidence="2 3">
    <name type="scientific">Cordylochernes scorpioides</name>
    <dbReference type="NCBI Taxonomy" id="51811"/>
    <lineage>
        <taxon>Eukaryota</taxon>
        <taxon>Metazoa</taxon>
        <taxon>Ecdysozoa</taxon>
        <taxon>Arthropoda</taxon>
        <taxon>Chelicerata</taxon>
        <taxon>Arachnida</taxon>
        <taxon>Pseudoscorpiones</taxon>
        <taxon>Cheliferoidea</taxon>
        <taxon>Chernetidae</taxon>
        <taxon>Cordylochernes</taxon>
    </lineage>
</organism>
<reference evidence="2 3" key="1">
    <citation type="submission" date="2022-01" db="EMBL/GenBank/DDBJ databases">
        <title>A chromosomal length assembly of Cordylochernes scorpioides.</title>
        <authorList>
            <person name="Zeh D."/>
            <person name="Zeh J."/>
        </authorList>
    </citation>
    <scope>NUCLEOTIDE SEQUENCE [LARGE SCALE GENOMIC DNA]</scope>
    <source>
        <strain evidence="2">IN4F17</strain>
        <tissue evidence="2">Whole Body</tissue>
    </source>
</reference>
<protein>
    <submittedName>
        <fullName evidence="2">Uncharacterized protein</fullName>
    </submittedName>
</protein>
<dbReference type="Proteomes" id="UP001235939">
    <property type="component" value="Chromosome 20"/>
</dbReference>
<name>A0ABY6LM36_9ARAC</name>
<proteinExistence type="predicted"/>
<evidence type="ECO:0000313" key="2">
    <source>
        <dbReference type="EMBL" id="UYV81376.1"/>
    </source>
</evidence>